<dbReference type="InterPro" id="IPR000510">
    <property type="entry name" value="Nase/OxRdtase_comp1"/>
</dbReference>
<dbReference type="RefSeq" id="WP_166397452.1">
    <property type="nucleotide sequence ID" value="NZ_CP045121.1"/>
</dbReference>
<dbReference type="Pfam" id="PF08369">
    <property type="entry name" value="PCP_red"/>
    <property type="match status" value="1"/>
</dbReference>
<dbReference type="AlphaFoldDB" id="A0A6G8PZY1"/>
<dbReference type="GO" id="GO:0016491">
    <property type="term" value="F:oxidoreductase activity"/>
    <property type="evidence" value="ECO:0007669"/>
    <property type="project" value="InterPro"/>
</dbReference>
<proteinExistence type="predicted"/>
<evidence type="ECO:0000259" key="3">
    <source>
        <dbReference type="Pfam" id="PF08369"/>
    </source>
</evidence>
<dbReference type="KEGG" id="rmar:GBA65_15965"/>
<dbReference type="PANTHER" id="PTHR33712">
    <property type="entry name" value="LIGHT-INDEPENDENT PROTOCHLOROPHYLLIDE REDUCTASE SUBUNIT B"/>
    <property type="match status" value="1"/>
</dbReference>
<dbReference type="EMBL" id="CP045121">
    <property type="protein sequence ID" value="QIN79779.1"/>
    <property type="molecule type" value="Genomic_DNA"/>
</dbReference>
<feature type="domain" description="Nitrogenase/oxidoreductase component 1" evidence="2">
    <location>
        <begin position="108"/>
        <end position="407"/>
    </location>
</feature>
<dbReference type="InterPro" id="IPR013580">
    <property type="entry name" value="LI-POR_suB-like_C"/>
</dbReference>
<dbReference type="Proteomes" id="UP000502706">
    <property type="component" value="Chromosome"/>
</dbReference>
<dbReference type="InterPro" id="IPR050152">
    <property type="entry name" value="ChlB/BchB/BchZ"/>
</dbReference>
<dbReference type="SUPFAM" id="SSF53807">
    <property type="entry name" value="Helical backbone' metal receptor"/>
    <property type="match status" value="1"/>
</dbReference>
<evidence type="ECO:0000313" key="5">
    <source>
        <dbReference type="Proteomes" id="UP000502706"/>
    </source>
</evidence>
<dbReference type="GO" id="GO:0015979">
    <property type="term" value="P:photosynthesis"/>
    <property type="evidence" value="ECO:0007669"/>
    <property type="project" value="InterPro"/>
</dbReference>
<dbReference type="GO" id="GO:0015995">
    <property type="term" value="P:chlorophyll biosynthetic process"/>
    <property type="evidence" value="ECO:0007669"/>
    <property type="project" value="InterPro"/>
</dbReference>
<name>A0A6G8PZY1_9ACTN</name>
<dbReference type="PANTHER" id="PTHR33712:SF7">
    <property type="entry name" value="LIGHT-INDEPENDENT PROTOCHLOROPHYLLIDE REDUCTASE SUBUNIT B"/>
    <property type="match status" value="1"/>
</dbReference>
<dbReference type="Gene3D" id="1.10.8.550">
    <property type="entry name" value="Proto-chlorophyllide reductase 57 kD subunit B"/>
    <property type="match status" value="1"/>
</dbReference>
<dbReference type="Pfam" id="PF00148">
    <property type="entry name" value="Oxidored_nitro"/>
    <property type="match status" value="1"/>
</dbReference>
<evidence type="ECO:0000313" key="4">
    <source>
        <dbReference type="EMBL" id="QIN79779.1"/>
    </source>
</evidence>
<organism evidence="4 5">
    <name type="scientific">Rubrobacter marinus</name>
    <dbReference type="NCBI Taxonomy" id="2653852"/>
    <lineage>
        <taxon>Bacteria</taxon>
        <taxon>Bacillati</taxon>
        <taxon>Actinomycetota</taxon>
        <taxon>Rubrobacteria</taxon>
        <taxon>Rubrobacterales</taxon>
        <taxon>Rubrobacteraceae</taxon>
        <taxon>Rubrobacter</taxon>
    </lineage>
</organism>
<dbReference type="InterPro" id="IPR042298">
    <property type="entry name" value="P-CP_red_C"/>
</dbReference>
<reference evidence="4 5" key="1">
    <citation type="submission" date="2019-10" db="EMBL/GenBank/DDBJ databases">
        <title>Rubrobacter sp nov SCSIO 52915 isolated from a deep-sea sediment in the South China Sea.</title>
        <authorList>
            <person name="Chen R.W."/>
        </authorList>
    </citation>
    <scope>NUCLEOTIDE SEQUENCE [LARGE SCALE GENOMIC DNA]</scope>
    <source>
        <strain evidence="4 5">SCSIO 52915</strain>
    </source>
</reference>
<evidence type="ECO:0008006" key="6">
    <source>
        <dbReference type="Google" id="ProtNLM"/>
    </source>
</evidence>
<accession>A0A6G8PZY1</accession>
<evidence type="ECO:0000256" key="1">
    <source>
        <dbReference type="SAM" id="MobiDB-lite"/>
    </source>
</evidence>
<feature type="region of interest" description="Disordered" evidence="1">
    <location>
        <begin position="451"/>
        <end position="471"/>
    </location>
</feature>
<evidence type="ECO:0000259" key="2">
    <source>
        <dbReference type="Pfam" id="PF00148"/>
    </source>
</evidence>
<gene>
    <name evidence="4" type="ORF">GBA65_15965</name>
</gene>
<sequence length="471" mass="49815">MRVLGGLYEGPGSHGILRAAASVEGVHAVLRAYPEEGYFAALYGALTRSGDPAPVSLSPVGGPGLARDLREISRKNPDAEAFVLARSEAALLSGEATPDLVLPESGETGRAPKLVACAWESPVVREIEAADLALEELVRAHAKPQAKSPTPTVNVFGPPLFAPGAEEEAQEVERLLNLLGVGATRVPLGASVGELARLPRAWANVVLYREVGDAATLFLQDEFGMPRVTTPPLGSAGTGAVMRAVGGLCSLDSGRVRRAVWAELARTAKLPWYARLAVPETFGCRRAVIFGDFTYSVGLGYTLAREVGLEVAWAGTYLSQLEKDFLFQAGTFTDEAFVTDDPGEVAARVEEADPDLVVGTHLEGAVADALGIPFLPLCPPVAQNPFAGQPLMGYRGSSVLADALDGALGGPRREPGRGGKTRGPLWTEEALEELEEVPAFLRGRTRRLAEERARAVGSPNVTPEILEDSRS</sequence>
<protein>
    <recommendedName>
        <fullName evidence="6">Light-independent protochlorophyllide reductase subunit B</fullName>
    </recommendedName>
</protein>
<dbReference type="Gene3D" id="3.40.50.1980">
    <property type="entry name" value="Nitrogenase molybdenum iron protein domain"/>
    <property type="match status" value="2"/>
</dbReference>
<keyword evidence="5" id="KW-1185">Reference proteome</keyword>
<feature type="domain" description="Light-independent protochlorophyllide reductase subunit B-like C-terminal" evidence="3">
    <location>
        <begin position="426"/>
        <end position="468"/>
    </location>
</feature>